<dbReference type="GO" id="GO:0042012">
    <property type="term" value="F:interleukin-16 receptor activity"/>
    <property type="evidence" value="ECO:0007669"/>
    <property type="project" value="Ensembl"/>
</dbReference>
<evidence type="ECO:0000256" key="5">
    <source>
        <dbReference type="ARBA" id="ARBA00022692"/>
    </source>
</evidence>
<dbReference type="GO" id="GO:0023026">
    <property type="term" value="F:MHC class II protein complex binding"/>
    <property type="evidence" value="ECO:0007669"/>
    <property type="project" value="Ensembl"/>
</dbReference>
<feature type="domain" description="Ig-like" evidence="20">
    <location>
        <begin position="20"/>
        <end position="120"/>
    </location>
</feature>
<evidence type="ECO:0000256" key="9">
    <source>
        <dbReference type="ARBA" id="ARBA00022989"/>
    </source>
</evidence>
<dbReference type="SMART" id="SM00406">
    <property type="entry name" value="IGv"/>
    <property type="match status" value="1"/>
</dbReference>
<evidence type="ECO:0000256" key="18">
    <source>
        <dbReference type="SAM" id="Phobius"/>
    </source>
</evidence>
<dbReference type="InterPro" id="IPR036179">
    <property type="entry name" value="Ig-like_dom_sf"/>
</dbReference>
<feature type="transmembrane region" description="Helical" evidence="18">
    <location>
        <begin position="394"/>
        <end position="418"/>
    </location>
</feature>
<keyword evidence="7" id="KW-0677">Repeat</keyword>
<dbReference type="GO" id="GO:0043123">
    <property type="term" value="P:positive regulation of canonical NF-kappaB signal transduction"/>
    <property type="evidence" value="ECO:0007669"/>
    <property type="project" value="Ensembl"/>
</dbReference>
<dbReference type="GO" id="GO:0007155">
    <property type="term" value="P:cell adhesion"/>
    <property type="evidence" value="ECO:0007669"/>
    <property type="project" value="InterPro"/>
</dbReference>
<dbReference type="GO" id="GO:0097011">
    <property type="term" value="P:cellular response to granulocyte macrophage colony-stimulating factor stimulus"/>
    <property type="evidence" value="ECO:0007669"/>
    <property type="project" value="Ensembl"/>
</dbReference>
<evidence type="ECO:0000256" key="10">
    <source>
        <dbReference type="ARBA" id="ARBA00023130"/>
    </source>
</evidence>
<evidence type="ECO:0000256" key="2">
    <source>
        <dbReference type="ARBA" id="ARBA00016522"/>
    </source>
</evidence>
<dbReference type="InterPro" id="IPR013151">
    <property type="entry name" value="Immunoglobulin_dom"/>
</dbReference>
<dbReference type="Pfam" id="PF09191">
    <property type="entry name" value="CD4-extracel"/>
    <property type="match status" value="1"/>
</dbReference>
<dbReference type="GO" id="GO:0050829">
    <property type="term" value="P:defense response to Gram-negative bacterium"/>
    <property type="evidence" value="ECO:0007669"/>
    <property type="project" value="Ensembl"/>
</dbReference>
<dbReference type="GO" id="GO:0005788">
    <property type="term" value="C:endoplasmic reticulum lumen"/>
    <property type="evidence" value="ECO:0007669"/>
    <property type="project" value="Ensembl"/>
</dbReference>
<protein>
    <recommendedName>
        <fullName evidence="2">T-cell surface glycoprotein CD4</fullName>
    </recommendedName>
    <alternativeName>
        <fullName evidence="17">T-cell surface antigen T4/Leu-3</fullName>
    </alternativeName>
</protein>
<evidence type="ECO:0000256" key="12">
    <source>
        <dbReference type="ARBA" id="ARBA00023139"/>
    </source>
</evidence>
<keyword evidence="13" id="KW-1015">Disulfide bond</keyword>
<evidence type="ECO:0000256" key="3">
    <source>
        <dbReference type="ARBA" id="ARBA00022475"/>
    </source>
</evidence>
<reference evidence="21" key="2">
    <citation type="submission" date="2025-09" db="UniProtKB">
        <authorList>
            <consortium name="Ensembl"/>
        </authorList>
    </citation>
    <scope>IDENTIFICATION</scope>
</reference>
<dbReference type="GO" id="GO:0042803">
    <property type="term" value="F:protein homodimerization activity"/>
    <property type="evidence" value="ECO:0007669"/>
    <property type="project" value="Ensembl"/>
</dbReference>
<evidence type="ECO:0000256" key="1">
    <source>
        <dbReference type="ARBA" id="ARBA00004251"/>
    </source>
</evidence>
<dbReference type="GO" id="GO:0001618">
    <property type="term" value="F:virus receptor activity"/>
    <property type="evidence" value="ECO:0007669"/>
    <property type="project" value="Ensembl"/>
</dbReference>
<evidence type="ECO:0000256" key="17">
    <source>
        <dbReference type="ARBA" id="ARBA00029974"/>
    </source>
</evidence>
<evidence type="ECO:0000256" key="7">
    <source>
        <dbReference type="ARBA" id="ARBA00022737"/>
    </source>
</evidence>
<dbReference type="OMA" id="KTCQCSH"/>
<keyword evidence="15" id="KW-0449">Lipoprotein</keyword>
<dbReference type="GO" id="GO:0050850">
    <property type="term" value="P:positive regulation of calcium-mediated signaling"/>
    <property type="evidence" value="ECO:0007669"/>
    <property type="project" value="Ensembl"/>
</dbReference>
<dbReference type="GO" id="GO:0050870">
    <property type="term" value="P:positive regulation of T cell activation"/>
    <property type="evidence" value="ECO:0007669"/>
    <property type="project" value="Ensembl"/>
</dbReference>
<evidence type="ECO:0000259" key="20">
    <source>
        <dbReference type="PROSITE" id="PS50835"/>
    </source>
</evidence>
<dbReference type="Pfam" id="PF05790">
    <property type="entry name" value="C2-set"/>
    <property type="match status" value="2"/>
</dbReference>
<evidence type="ECO:0000256" key="8">
    <source>
        <dbReference type="ARBA" id="ARBA00022859"/>
    </source>
</evidence>
<dbReference type="GO" id="GO:0009897">
    <property type="term" value="C:external side of plasma membrane"/>
    <property type="evidence" value="ECO:0007669"/>
    <property type="project" value="Ensembl"/>
</dbReference>
<evidence type="ECO:0000313" key="22">
    <source>
        <dbReference type="Proteomes" id="UP000694386"/>
    </source>
</evidence>
<feature type="chain" id="PRO_5033980938" description="T-cell surface glycoprotein CD4" evidence="19">
    <location>
        <begin position="26"/>
        <end position="456"/>
    </location>
</feature>
<dbReference type="PROSITE" id="PS50835">
    <property type="entry name" value="IG_LIKE"/>
    <property type="match status" value="1"/>
</dbReference>
<dbReference type="GO" id="GO:1990782">
    <property type="term" value="F:protein tyrosine kinase binding"/>
    <property type="evidence" value="ECO:0007669"/>
    <property type="project" value="Ensembl"/>
</dbReference>
<keyword evidence="5 18" id="KW-0812">Transmembrane</keyword>
<organism evidence="21 22">
    <name type="scientific">Cricetulus griseus</name>
    <name type="common">Chinese hamster</name>
    <name type="synonym">Cricetulus barabensis griseus</name>
    <dbReference type="NCBI Taxonomy" id="10029"/>
    <lineage>
        <taxon>Eukaryota</taxon>
        <taxon>Metazoa</taxon>
        <taxon>Chordata</taxon>
        <taxon>Craniata</taxon>
        <taxon>Vertebrata</taxon>
        <taxon>Euteleostomi</taxon>
        <taxon>Mammalia</taxon>
        <taxon>Eutheria</taxon>
        <taxon>Euarchontoglires</taxon>
        <taxon>Glires</taxon>
        <taxon>Rodentia</taxon>
        <taxon>Myomorpha</taxon>
        <taxon>Muroidea</taxon>
        <taxon>Cricetidae</taxon>
        <taxon>Cricetinae</taxon>
        <taxon>Cricetulus</taxon>
    </lineage>
</organism>
<comment type="subcellular location">
    <subcellularLocation>
        <location evidence="1">Cell membrane</location>
        <topology evidence="1">Single-pass type I membrane protein</topology>
    </subcellularLocation>
</comment>
<dbReference type="PANTHER" id="PTHR11422:SF0">
    <property type="entry name" value="T-CELL SURFACE GLYCOPROTEIN CD4"/>
    <property type="match status" value="1"/>
</dbReference>
<dbReference type="Gene3D" id="2.60.40.10">
    <property type="entry name" value="Immunoglobulins"/>
    <property type="match status" value="4"/>
</dbReference>
<dbReference type="GO" id="GO:0035723">
    <property type="term" value="P:interleukin-15-mediated signaling pathway"/>
    <property type="evidence" value="ECO:0007669"/>
    <property type="project" value="Ensembl"/>
</dbReference>
<evidence type="ECO:0000256" key="13">
    <source>
        <dbReference type="ARBA" id="ARBA00023157"/>
    </source>
</evidence>
<proteinExistence type="predicted"/>
<dbReference type="Gene3D" id="1.20.5.900">
    <property type="entry name" value="transmembrane domain of human cd4"/>
    <property type="match status" value="1"/>
</dbReference>
<dbReference type="Pfam" id="PF00047">
    <property type="entry name" value="ig"/>
    <property type="match status" value="1"/>
</dbReference>
<dbReference type="Ensembl" id="ENSCGRT00001015902.1">
    <property type="protein sequence ID" value="ENSCGRP00001011670.1"/>
    <property type="gene ID" value="ENSCGRG00001013261.1"/>
</dbReference>
<dbReference type="SMART" id="SM00409">
    <property type="entry name" value="IG"/>
    <property type="match status" value="3"/>
</dbReference>
<sequence length="456" mass="51632">MCQGISFRHLLLVLQLAQLPAVIQGKTVMLGREGTSIELSCKSSQQKSTFFIWKLPNQTRVLGMQNNFLIRGQSKWFSRFDSKTSEWSKGSFPLVISKLKVEDSATYICEVENKKMAEVELWVFKVTVSPDTRLLQGQSLTLSLDSSSKVAKPSFECKGPRNGVATHSKVSVPNLRIQDSGTWTCSVTQNQKKETVKINIVVLGFKNSSTIVYKKEGEPAEFSFPLTFQDENLQGELMWRAEKASSPGPWVTFSLENKKVAVLKSWGTAKLQMKEELPLHLKIHQVSLDNAGSGNLTLTLAKGKLRQEVNLVVMRLIQKNNTLTCEVKGPTSPKMRLTLTLENQKHRVSKQEKVVRMPAPEPGLWQCVLYEAEEVKIMSDTQVLSRRLNQNQPMFLAVVLGGTFSFLTFVGLCILCYVKCRHQRRQAERMSQIKRLLSEKKTCQCSHRMQKTQNFI</sequence>
<dbReference type="GO" id="GO:0045121">
    <property type="term" value="C:membrane raft"/>
    <property type="evidence" value="ECO:0007669"/>
    <property type="project" value="Ensembl"/>
</dbReference>
<dbReference type="GO" id="GO:0051924">
    <property type="term" value="P:regulation of calcium ion transport"/>
    <property type="evidence" value="ECO:0007669"/>
    <property type="project" value="Ensembl"/>
</dbReference>
<dbReference type="InterPro" id="IPR021963">
    <property type="entry name" value="Tcell_CD4_Cterm"/>
</dbReference>
<dbReference type="GO" id="GO:0030225">
    <property type="term" value="P:macrophage differentiation"/>
    <property type="evidence" value="ECO:0007669"/>
    <property type="project" value="Ensembl"/>
</dbReference>
<keyword evidence="8" id="KW-0391">Immunity</keyword>
<dbReference type="GO" id="GO:0002250">
    <property type="term" value="P:adaptive immune response"/>
    <property type="evidence" value="ECO:0007669"/>
    <property type="project" value="UniProtKB-KW"/>
</dbReference>
<dbReference type="GO" id="GO:0019722">
    <property type="term" value="P:calcium-mediated signaling"/>
    <property type="evidence" value="ECO:0007669"/>
    <property type="project" value="Ensembl"/>
</dbReference>
<reference evidence="21" key="1">
    <citation type="submission" date="2025-08" db="UniProtKB">
        <authorList>
            <consortium name="Ensembl"/>
        </authorList>
    </citation>
    <scope>IDENTIFICATION</scope>
</reference>
<keyword evidence="3" id="KW-1003">Cell membrane</keyword>
<dbReference type="GO" id="GO:0046598">
    <property type="term" value="P:positive regulation of viral entry into host cell"/>
    <property type="evidence" value="ECO:0007669"/>
    <property type="project" value="Ensembl"/>
</dbReference>
<dbReference type="GO" id="GO:0035397">
    <property type="term" value="P:helper T cell enhancement of adaptive immune response"/>
    <property type="evidence" value="ECO:0007669"/>
    <property type="project" value="Ensembl"/>
</dbReference>
<dbReference type="GO" id="GO:0042011">
    <property type="term" value="F:interleukin-16 binding"/>
    <property type="evidence" value="ECO:0007669"/>
    <property type="project" value="Ensembl"/>
</dbReference>
<dbReference type="GO" id="GO:0015026">
    <property type="term" value="F:coreceptor activity"/>
    <property type="evidence" value="ECO:0007669"/>
    <property type="project" value="InterPro"/>
</dbReference>
<dbReference type="InterPro" id="IPR013783">
    <property type="entry name" value="Ig-like_fold"/>
</dbReference>
<keyword evidence="14" id="KW-0325">Glycoprotein</keyword>
<dbReference type="SUPFAM" id="SSF48726">
    <property type="entry name" value="Immunoglobulin"/>
    <property type="match status" value="3"/>
</dbReference>
<dbReference type="GO" id="GO:0005789">
    <property type="term" value="C:endoplasmic reticulum membrane"/>
    <property type="evidence" value="ECO:0007669"/>
    <property type="project" value="Ensembl"/>
</dbReference>
<dbReference type="CDD" id="cd22570">
    <property type="entry name" value="CD4_CD"/>
    <property type="match status" value="1"/>
</dbReference>
<dbReference type="PANTHER" id="PTHR11422">
    <property type="entry name" value="T-CELL SURFACE GLYCOPROTEIN CD4"/>
    <property type="match status" value="1"/>
</dbReference>
<dbReference type="InterPro" id="IPR013106">
    <property type="entry name" value="Ig_V-set"/>
</dbReference>
<keyword evidence="16" id="KW-0393">Immunoglobulin domain</keyword>
<evidence type="ECO:0000256" key="14">
    <source>
        <dbReference type="ARBA" id="ARBA00023180"/>
    </source>
</evidence>
<evidence type="ECO:0000256" key="6">
    <source>
        <dbReference type="ARBA" id="ARBA00022729"/>
    </source>
</evidence>
<evidence type="ECO:0000256" key="16">
    <source>
        <dbReference type="ARBA" id="ARBA00023319"/>
    </source>
</evidence>
<dbReference type="GO" id="GO:0008270">
    <property type="term" value="F:zinc ion binding"/>
    <property type="evidence" value="ECO:0007669"/>
    <property type="project" value="Ensembl"/>
</dbReference>
<evidence type="ECO:0000313" key="21">
    <source>
        <dbReference type="Ensembl" id="ENSCGRP00001011670.1"/>
    </source>
</evidence>
<feature type="signal peptide" evidence="19">
    <location>
        <begin position="1"/>
        <end position="25"/>
    </location>
</feature>
<keyword evidence="12" id="KW-0564">Palmitate</keyword>
<dbReference type="FunFam" id="2.60.40.10:FF:001105">
    <property type="entry name" value="T-cell surface glycoprotein CD4"/>
    <property type="match status" value="1"/>
</dbReference>
<dbReference type="GO" id="GO:0045657">
    <property type="term" value="P:positive regulation of monocyte differentiation"/>
    <property type="evidence" value="ECO:0007669"/>
    <property type="project" value="Ensembl"/>
</dbReference>
<dbReference type="PRINTS" id="PR00692">
    <property type="entry name" value="CD4TCANTIGEN"/>
</dbReference>
<dbReference type="InterPro" id="IPR015274">
    <property type="entry name" value="CD4-extracel"/>
</dbReference>
<dbReference type="InterPro" id="IPR008424">
    <property type="entry name" value="Ig_C2-set"/>
</dbReference>
<evidence type="ECO:0000256" key="19">
    <source>
        <dbReference type="SAM" id="SignalP"/>
    </source>
</evidence>
<dbReference type="FunFam" id="1.20.5.900:FF:000001">
    <property type="entry name" value="T-cell surface glycoprotein CD4"/>
    <property type="match status" value="1"/>
</dbReference>
<dbReference type="Proteomes" id="UP000694386">
    <property type="component" value="Unplaced"/>
</dbReference>
<dbReference type="FunFam" id="2.60.40.10:FF:001253">
    <property type="entry name" value="T-cell surface glycoprotein CD4"/>
    <property type="match status" value="1"/>
</dbReference>
<dbReference type="GO" id="GO:0070374">
    <property type="term" value="P:positive regulation of ERK1 and ERK2 cascade"/>
    <property type="evidence" value="ECO:0007669"/>
    <property type="project" value="Ensembl"/>
</dbReference>
<keyword evidence="6 19" id="KW-0732">Signal</keyword>
<dbReference type="Pfam" id="PF12104">
    <property type="entry name" value="Tcell_CD4_C"/>
    <property type="match status" value="1"/>
</dbReference>
<dbReference type="GO" id="GO:0032507">
    <property type="term" value="P:maintenance of protein location in cell"/>
    <property type="evidence" value="ECO:0007669"/>
    <property type="project" value="Ensembl"/>
</dbReference>
<evidence type="ECO:0000256" key="15">
    <source>
        <dbReference type="ARBA" id="ARBA00023288"/>
    </source>
</evidence>
<evidence type="ECO:0000256" key="11">
    <source>
        <dbReference type="ARBA" id="ARBA00023136"/>
    </source>
</evidence>
<evidence type="ECO:0000256" key="4">
    <source>
        <dbReference type="ARBA" id="ARBA00022553"/>
    </source>
</evidence>
<keyword evidence="11 18" id="KW-0472">Membrane</keyword>
<keyword evidence="4" id="KW-0597">Phosphoprotein</keyword>
<dbReference type="GO" id="GO:0045893">
    <property type="term" value="P:positive regulation of DNA-templated transcription"/>
    <property type="evidence" value="ECO:0007669"/>
    <property type="project" value="Ensembl"/>
</dbReference>
<dbReference type="InterPro" id="IPR003599">
    <property type="entry name" value="Ig_sub"/>
</dbReference>
<dbReference type="GO" id="GO:0042289">
    <property type="term" value="F:MHC class II protein binding"/>
    <property type="evidence" value="ECO:0007669"/>
    <property type="project" value="Ensembl"/>
</dbReference>
<keyword evidence="10" id="KW-1064">Adaptive immunity</keyword>
<accession>A0A8C2M767</accession>
<dbReference type="AlphaFoldDB" id="A0A8C2M767"/>
<dbReference type="InterPro" id="IPR007110">
    <property type="entry name" value="Ig-like_dom"/>
</dbReference>
<keyword evidence="9 18" id="KW-1133">Transmembrane helix</keyword>
<dbReference type="GO" id="GO:0045058">
    <property type="term" value="P:T cell selection"/>
    <property type="evidence" value="ECO:0007669"/>
    <property type="project" value="Ensembl"/>
</dbReference>
<dbReference type="InterPro" id="IPR000973">
    <property type="entry name" value="CD4"/>
</dbReference>
<name>A0A8C2M767_CRIGR</name>